<dbReference type="InterPro" id="IPR025202">
    <property type="entry name" value="PLD-like_dom"/>
</dbReference>
<feature type="domain" description="PLD phosphodiesterase" evidence="2">
    <location>
        <begin position="287"/>
        <end position="314"/>
    </location>
</feature>
<keyword evidence="4" id="KW-1185">Reference proteome</keyword>
<dbReference type="CDD" id="cd09159">
    <property type="entry name" value="PLDc_ybhO_like_2"/>
    <property type="match status" value="1"/>
</dbReference>
<feature type="active site" evidence="1">
    <location>
        <position position="292"/>
    </location>
</feature>
<feature type="active site" evidence="1">
    <location>
        <position position="115"/>
    </location>
</feature>
<evidence type="ECO:0000256" key="1">
    <source>
        <dbReference type="HAMAP-Rule" id="MF_01917"/>
    </source>
</evidence>
<accession>A0ABP9QK92</accession>
<dbReference type="CDD" id="cd09110">
    <property type="entry name" value="PLDc_CLS_1"/>
    <property type="match status" value="1"/>
</dbReference>
<comment type="catalytic activity">
    <reaction evidence="1">
        <text>2 a 1,2-diacyl-sn-glycero-3-phospho-(1'-sn-glycerol) = a cardiolipin + glycerol</text>
        <dbReference type="Rhea" id="RHEA:31451"/>
        <dbReference type="ChEBI" id="CHEBI:17754"/>
        <dbReference type="ChEBI" id="CHEBI:62237"/>
        <dbReference type="ChEBI" id="CHEBI:64716"/>
    </reaction>
</comment>
<reference evidence="4" key="1">
    <citation type="journal article" date="2019" name="Int. J. Syst. Evol. Microbiol.">
        <title>The Global Catalogue of Microorganisms (GCM) 10K type strain sequencing project: providing services to taxonomists for standard genome sequencing and annotation.</title>
        <authorList>
            <consortium name="The Broad Institute Genomics Platform"/>
            <consortium name="The Broad Institute Genome Sequencing Center for Infectious Disease"/>
            <person name="Wu L."/>
            <person name="Ma J."/>
        </authorList>
    </citation>
    <scope>NUCLEOTIDE SEQUENCE [LARGE SCALE GENOMIC DNA]</scope>
    <source>
        <strain evidence="4">JCM 18715</strain>
    </source>
</reference>
<dbReference type="Gene3D" id="3.30.870.10">
    <property type="entry name" value="Endonuclease Chain A"/>
    <property type="match status" value="2"/>
</dbReference>
<dbReference type="PANTHER" id="PTHR21248">
    <property type="entry name" value="CARDIOLIPIN SYNTHASE"/>
    <property type="match status" value="1"/>
</dbReference>
<keyword evidence="1" id="KW-0443">Lipid metabolism</keyword>
<dbReference type="PANTHER" id="PTHR21248:SF22">
    <property type="entry name" value="PHOSPHOLIPASE D"/>
    <property type="match status" value="1"/>
</dbReference>
<feature type="active site" evidence="1">
    <location>
        <position position="113"/>
    </location>
</feature>
<keyword evidence="1" id="KW-1003">Cell membrane</keyword>
<dbReference type="InterPro" id="IPR001736">
    <property type="entry name" value="PLipase_D/transphosphatidylase"/>
</dbReference>
<sequence>MKTRRQGENAITLLRSGVEFFPALREAIDNAHHSIHIETYIFEPDETGHSLATALRFAAQRGVKVRLVVDGFGSREFVDTMLPGLRAAGLEILVFRRELRTFALQKRRLRRLHRKTAVIDGTLGFVGGINIIDDQNTPHHDPPRFDYAVSLRGPIVGDLASAQNALWRILSWARIRRRPEPMPPPPRPPAAGNMAASLLLRDNLRRRREIENAYLNAIGHARREVLIASAYFLPGRRFRNALVQASRRGVTVTLLLQGRTEYWLMRQAEQALYPHLLSAGIRIVEYRKSFLHAKVAVIDDDWATVGSSNIDPFSLLLAREANVIVRDATFCSILRVDIENAMNDGGVALREDHWQHLSWPRRVLSWCAFGVVRWLAGRLAAPEL</sequence>
<gene>
    <name evidence="1 3" type="primary">clsB</name>
    <name evidence="3" type="ORF">GCM10025770_14990</name>
</gene>
<keyword evidence="1" id="KW-0594">Phospholipid biosynthesis</keyword>
<comment type="subcellular location">
    <subcellularLocation>
        <location evidence="1">Cell membrane</location>
        <topology evidence="1">Peripheral membrane protein</topology>
    </subcellularLocation>
</comment>
<dbReference type="Proteomes" id="UP001500547">
    <property type="component" value="Unassembled WGS sequence"/>
</dbReference>
<dbReference type="HAMAP" id="MF_01917">
    <property type="entry name" value="Cardiolipin_synth_ClsB"/>
    <property type="match status" value="1"/>
</dbReference>
<evidence type="ECO:0000313" key="3">
    <source>
        <dbReference type="EMBL" id="GAA5163201.1"/>
    </source>
</evidence>
<dbReference type="EMBL" id="BAABLD010000007">
    <property type="protein sequence ID" value="GAA5163201.1"/>
    <property type="molecule type" value="Genomic_DNA"/>
</dbReference>
<keyword evidence="1" id="KW-0808">Transferase</keyword>
<feature type="domain" description="PLD phosphodiesterase" evidence="2">
    <location>
        <begin position="108"/>
        <end position="135"/>
    </location>
</feature>
<feature type="active site" evidence="1">
    <location>
        <position position="294"/>
    </location>
</feature>
<comment type="caution">
    <text evidence="3">The sequence shown here is derived from an EMBL/GenBank/DDBJ whole genome shotgun (WGS) entry which is preliminary data.</text>
</comment>
<dbReference type="SMART" id="SM00155">
    <property type="entry name" value="PLDc"/>
    <property type="match status" value="2"/>
</dbReference>
<feature type="active site" evidence="1">
    <location>
        <position position="120"/>
    </location>
</feature>
<proteinExistence type="inferred from homology"/>
<evidence type="ECO:0000259" key="2">
    <source>
        <dbReference type="PROSITE" id="PS50035"/>
    </source>
</evidence>
<evidence type="ECO:0000313" key="4">
    <source>
        <dbReference type="Proteomes" id="UP001500547"/>
    </source>
</evidence>
<comment type="function">
    <text evidence="1">Catalyzes the phosphatidyl group transfer from one phosphatidylglycerol molecule to another to form cardiolipin (CL) (diphosphatidylglycerol) and glycerol.</text>
</comment>
<name>A0ABP9QK92_9RHOO</name>
<dbReference type="EC" id="2.7.8.-" evidence="1"/>
<organism evidence="3 4">
    <name type="scientific">Viridibacterium curvum</name>
    <dbReference type="NCBI Taxonomy" id="1101404"/>
    <lineage>
        <taxon>Bacteria</taxon>
        <taxon>Pseudomonadati</taxon>
        <taxon>Pseudomonadota</taxon>
        <taxon>Betaproteobacteria</taxon>
        <taxon>Rhodocyclales</taxon>
        <taxon>Rhodocyclaceae</taxon>
        <taxon>Viridibacterium</taxon>
    </lineage>
</organism>
<keyword evidence="1" id="KW-0444">Lipid biosynthesis</keyword>
<keyword evidence="1" id="KW-1208">Phospholipid metabolism</keyword>
<dbReference type="PROSITE" id="PS50035">
    <property type="entry name" value="PLD"/>
    <property type="match status" value="2"/>
</dbReference>
<dbReference type="SUPFAM" id="SSF56024">
    <property type="entry name" value="Phospholipase D/nuclease"/>
    <property type="match status" value="2"/>
</dbReference>
<dbReference type="InterPro" id="IPR030872">
    <property type="entry name" value="Cardiolipin_synth_ClsB"/>
</dbReference>
<protein>
    <recommendedName>
        <fullName evidence="1">Cardiolipin synthase B</fullName>
        <shortName evidence="1">CL synthase</shortName>
        <ecNumber evidence="1">2.7.8.-</ecNumber>
    </recommendedName>
</protein>
<comment type="similarity">
    <text evidence="1">Belongs to the phospholipase D family. Cardiolipin synthase subfamily. ClsB sub-subfamily.</text>
</comment>
<dbReference type="RefSeq" id="WP_345532263.1">
    <property type="nucleotide sequence ID" value="NZ_BAABLD010000007.1"/>
</dbReference>
<dbReference type="NCBIfam" id="NF008427">
    <property type="entry name" value="PRK11263.1"/>
    <property type="match status" value="1"/>
</dbReference>
<dbReference type="Pfam" id="PF13091">
    <property type="entry name" value="PLDc_2"/>
    <property type="match status" value="2"/>
</dbReference>
<feature type="active site" evidence="1">
    <location>
        <position position="299"/>
    </location>
</feature>
<keyword evidence="1" id="KW-0472">Membrane</keyword>